<accession>A0A1T4VW50</accession>
<feature type="domain" description="Gcp-like" evidence="1">
    <location>
        <begin position="50"/>
        <end position="136"/>
    </location>
</feature>
<reference evidence="2 3" key="1">
    <citation type="submission" date="2017-02" db="EMBL/GenBank/DDBJ databases">
        <authorList>
            <person name="Peterson S.W."/>
        </authorList>
    </citation>
    <scope>NUCLEOTIDE SEQUENCE [LARGE SCALE GENOMIC DNA]</scope>
    <source>
        <strain evidence="2 3">DSM 18034</strain>
    </source>
</reference>
<dbReference type="InterPro" id="IPR000905">
    <property type="entry name" value="Gcp-like_dom"/>
</dbReference>
<dbReference type="InterPro" id="IPR022496">
    <property type="entry name" value="T6A_TsaB"/>
</dbReference>
<name>A0A1T4VW50_9BACT</name>
<dbReference type="Proteomes" id="UP000189733">
    <property type="component" value="Unassembled WGS sequence"/>
</dbReference>
<dbReference type="Pfam" id="PF00814">
    <property type="entry name" value="TsaD"/>
    <property type="match status" value="1"/>
</dbReference>
<gene>
    <name evidence="2" type="ORF">SAMN02745702_01059</name>
</gene>
<dbReference type="STRING" id="1121442.SAMN02745702_01059"/>
<dbReference type="OrthoDB" id="9809995at2"/>
<evidence type="ECO:0000313" key="3">
    <source>
        <dbReference type="Proteomes" id="UP000189733"/>
    </source>
</evidence>
<evidence type="ECO:0000313" key="2">
    <source>
        <dbReference type="EMBL" id="SKA69196.1"/>
    </source>
</evidence>
<proteinExistence type="predicted"/>
<dbReference type="NCBIfam" id="TIGR03725">
    <property type="entry name" value="T6A_YeaZ"/>
    <property type="match status" value="1"/>
</dbReference>
<protein>
    <submittedName>
        <fullName evidence="2">tRNA threonylcarbamoyl adenosine modification protein YeaZ</fullName>
    </submittedName>
</protein>
<evidence type="ECO:0000259" key="1">
    <source>
        <dbReference type="Pfam" id="PF00814"/>
    </source>
</evidence>
<dbReference type="AlphaFoldDB" id="A0A1T4VW50"/>
<sequence>MGKPKTSFRFHRPQLVLNGTEDRLQLVLAQDGVAGTAQEWTVPGRAMQFLTPALKGMLDSLSLTTADLSGIACVRGPGSFTGIRMILGTALGIARAAELPLAGLDYLPLLAAGPQPLVTGTVAVLTHSRTRQVYLQCFTAPDGTPLGGPQPLSLDAAGEELSRIEGPVFLLGSGLRRNAEFFAELELNQGTILSARFDHPDPDVLAEAALHAEYSDAPIDPLYLRASDAEDNLSYIAGKRGINADEAAERLDRAVHSVTAPSCISPIK</sequence>
<dbReference type="SUPFAM" id="SSF53067">
    <property type="entry name" value="Actin-like ATPase domain"/>
    <property type="match status" value="2"/>
</dbReference>
<organism evidence="2 3">
    <name type="scientific">Desulfobaculum bizertense DSM 18034</name>
    <dbReference type="NCBI Taxonomy" id="1121442"/>
    <lineage>
        <taxon>Bacteria</taxon>
        <taxon>Pseudomonadati</taxon>
        <taxon>Thermodesulfobacteriota</taxon>
        <taxon>Desulfovibrionia</taxon>
        <taxon>Desulfovibrionales</taxon>
        <taxon>Desulfovibrionaceae</taxon>
        <taxon>Desulfobaculum</taxon>
    </lineage>
</organism>
<dbReference type="EMBL" id="FUYA01000003">
    <property type="protein sequence ID" value="SKA69196.1"/>
    <property type="molecule type" value="Genomic_DNA"/>
</dbReference>
<dbReference type="InterPro" id="IPR043129">
    <property type="entry name" value="ATPase_NBD"/>
</dbReference>
<dbReference type="GO" id="GO:0002949">
    <property type="term" value="P:tRNA threonylcarbamoyladenosine modification"/>
    <property type="evidence" value="ECO:0007669"/>
    <property type="project" value="InterPro"/>
</dbReference>
<keyword evidence="3" id="KW-1185">Reference proteome</keyword>
<dbReference type="Gene3D" id="3.30.420.40">
    <property type="match status" value="2"/>
</dbReference>
<dbReference type="RefSeq" id="WP_078684365.1">
    <property type="nucleotide sequence ID" value="NZ_FUYA01000003.1"/>
</dbReference>